<dbReference type="InterPro" id="IPR045738">
    <property type="entry name" value="DUF6088"/>
</dbReference>
<reference evidence="1 2" key="1">
    <citation type="submission" date="2015-12" db="EMBL/GenBank/DDBJ databases">
        <title>Draft Genome Sequence of Desulfitobacterium hafniense Strain DH, a Sulfate-reducing Bacterium Isolated from Paddy Soils.</title>
        <authorList>
            <person name="Bao P."/>
            <person name="Zhang X."/>
            <person name="Li G."/>
        </authorList>
    </citation>
    <scope>NUCLEOTIDE SEQUENCE [LARGE SCALE GENOMIC DNA]</scope>
    <source>
        <strain evidence="1 2">DH</strain>
    </source>
</reference>
<sequence>MAKIQGVIYCHNIILGSENMEQTGYGEHIAHTVRNVPYETAIQTEDIAGELAKKFALPYNHAKTITNVKLKRMADKGEIERLQKGIYCHVKQTFFGKVTPTADQVLLKTLMVQNGAKIGYESGASLLNKLGLTTLIPRDIEITTNRYGAKLPEGCHIKLRKPPMPVTDENWKYLQFIDVLMYLPDAHTDAEKPEVLLRQHAKEQQLDYLTLIFTARKYYPQKIVLPLIDLLMEVENETASR</sequence>
<protein>
    <recommendedName>
        <fullName evidence="3">Transcriptional regulator, AbiEi antitoxin, Type IV TA system</fullName>
    </recommendedName>
</protein>
<organism evidence="1 2">
    <name type="scientific">Desulfitobacterium hafniense</name>
    <name type="common">Desulfitobacterium frappieri</name>
    <dbReference type="NCBI Taxonomy" id="49338"/>
    <lineage>
        <taxon>Bacteria</taxon>
        <taxon>Bacillati</taxon>
        <taxon>Bacillota</taxon>
        <taxon>Clostridia</taxon>
        <taxon>Eubacteriales</taxon>
        <taxon>Desulfitobacteriaceae</taxon>
        <taxon>Desulfitobacterium</taxon>
    </lineage>
</organism>
<evidence type="ECO:0000313" key="2">
    <source>
        <dbReference type="Proteomes" id="UP000054623"/>
    </source>
</evidence>
<dbReference type="Pfam" id="PF19570">
    <property type="entry name" value="DUF6088"/>
    <property type="match status" value="1"/>
</dbReference>
<proteinExistence type="predicted"/>
<comment type="caution">
    <text evidence="1">The sequence shown here is derived from an EMBL/GenBank/DDBJ whole genome shotgun (WGS) entry which is preliminary data.</text>
</comment>
<name>A0A0W1JQZ3_DESHA</name>
<dbReference type="AlphaFoldDB" id="A0A0W1JQZ3"/>
<gene>
    <name evidence="1" type="ORF">AT727_01585</name>
</gene>
<dbReference type="EMBL" id="LOCK01000001">
    <property type="protein sequence ID" value="KTE93672.1"/>
    <property type="molecule type" value="Genomic_DNA"/>
</dbReference>
<evidence type="ECO:0000313" key="1">
    <source>
        <dbReference type="EMBL" id="KTE93672.1"/>
    </source>
</evidence>
<dbReference type="Proteomes" id="UP000054623">
    <property type="component" value="Unassembled WGS sequence"/>
</dbReference>
<evidence type="ECO:0008006" key="3">
    <source>
        <dbReference type="Google" id="ProtNLM"/>
    </source>
</evidence>
<accession>A0A0W1JQZ3</accession>
<dbReference type="OrthoDB" id="9802612at2"/>